<organism evidence="1 3">
    <name type="scientific">Francisella adeliensis</name>
    <dbReference type="NCBI Taxonomy" id="2007306"/>
    <lineage>
        <taxon>Bacteria</taxon>
        <taxon>Pseudomonadati</taxon>
        <taxon>Pseudomonadota</taxon>
        <taxon>Gammaproteobacteria</taxon>
        <taxon>Thiotrichales</taxon>
        <taxon>Francisellaceae</taxon>
        <taxon>Francisella</taxon>
    </lineage>
</organism>
<gene>
    <name evidence="1" type="ORF">CDH04_07795</name>
    <name evidence="2" type="ORF">FZC43_07800</name>
</gene>
<dbReference type="Proteomes" id="UP000251120">
    <property type="component" value="Chromosome"/>
</dbReference>
<accession>A0A2Z4Y0T9</accession>
<dbReference type="Pfam" id="PF08877">
    <property type="entry name" value="MepB-like"/>
    <property type="match status" value="1"/>
</dbReference>
<dbReference type="AlphaFoldDB" id="A0A2Z4Y0T9"/>
<dbReference type="EMBL" id="CP021781">
    <property type="protein sequence ID" value="AXA34313.1"/>
    <property type="molecule type" value="Genomic_DNA"/>
</dbReference>
<dbReference type="InterPro" id="IPR011235">
    <property type="entry name" value="MepB-like"/>
</dbReference>
<name>A0A2Z4Y0T9_9GAMM</name>
<dbReference type="InterPro" id="IPR038231">
    <property type="entry name" value="MepB-like_sf"/>
</dbReference>
<proteinExistence type="predicted"/>
<keyword evidence="4" id="KW-1185">Reference proteome</keyword>
<protein>
    <submittedName>
        <fullName evidence="2">MepB protein</fullName>
    </submittedName>
</protein>
<dbReference type="Gene3D" id="3.40.1350.140">
    <property type="entry name" value="MepB-like"/>
    <property type="match status" value="1"/>
</dbReference>
<reference evidence="2 4" key="2">
    <citation type="submission" date="2019-08" db="EMBL/GenBank/DDBJ databases">
        <title>Complete genome sequences of Francisella adeliensis (FSC1325 and FSC1326).</title>
        <authorList>
            <person name="Ohrman C."/>
            <person name="Uneklint I."/>
            <person name="Vallesi A."/>
            <person name="Karlsson L."/>
            <person name="Sjodin A."/>
        </authorList>
    </citation>
    <scope>NUCLEOTIDE SEQUENCE [LARGE SCALE GENOMIC DNA]</scope>
    <source>
        <strain evidence="2 4">FSC1325</strain>
    </source>
</reference>
<evidence type="ECO:0000313" key="3">
    <source>
        <dbReference type="Proteomes" id="UP000251120"/>
    </source>
</evidence>
<dbReference type="Proteomes" id="UP000681131">
    <property type="component" value="Chromosome"/>
</dbReference>
<dbReference type="EMBL" id="CP043424">
    <property type="protein sequence ID" value="QIW12559.1"/>
    <property type="molecule type" value="Genomic_DNA"/>
</dbReference>
<dbReference type="OrthoDB" id="4954833at2"/>
<dbReference type="KEGG" id="fad:CDH04_07795"/>
<evidence type="ECO:0000313" key="4">
    <source>
        <dbReference type="Proteomes" id="UP000681131"/>
    </source>
</evidence>
<reference evidence="1 3" key="1">
    <citation type="submission" date="2017-06" db="EMBL/GenBank/DDBJ databases">
        <title>Complete genome of Francisella adeliensis.</title>
        <authorList>
            <person name="Vallesi A."/>
            <person name="Sjodin A."/>
        </authorList>
    </citation>
    <scope>NUCLEOTIDE SEQUENCE [LARGE SCALE GENOMIC DNA]</scope>
    <source>
        <strain evidence="1 3">FDC440</strain>
    </source>
</reference>
<evidence type="ECO:0000313" key="2">
    <source>
        <dbReference type="EMBL" id="QIW12559.1"/>
    </source>
</evidence>
<sequence>MLELKKLYKIRNMCNNHKTISTPRALDYCLKNFYQPADVIVTRGPQVQKDSKRANYDACYLELNKYKVLHLTAKITPKYPGGFVALWKRSQTTNQIEPIDISDELDFVIISFQDDSHIGQYIFSQDTLIQNRIFSTNNQKGKLSFRIYPNWVDTKTKSAQLSQKWQNKNYVSFSDNKKTAIKLINSIFCQQTT</sequence>
<evidence type="ECO:0000313" key="1">
    <source>
        <dbReference type="EMBL" id="AXA34313.1"/>
    </source>
</evidence>